<sequence>MTIPLLEYPPSTQNQRVAGYEVPGDEHPKLYTTPNLLSPSEMDNLIRAAYSQILNEQQILKSNRQTFLESQLRFGQITVRDFIRGLATSEPFWQRNYQTNNNYRFVQMCVQRILGRDVYSEREKLAWSIMLATKGLKNFIDALLNSDEYLENFGDHTVPYQRRRIIPQRTQGDLPFARMPRYGEDYRTQLQQLGYFKHQPIKTYYPPAPVRLLGAVITTAGAVVLLGATIATALAAWGIISL</sequence>
<evidence type="ECO:0000256" key="4">
    <source>
        <dbReference type="ARBA" id="ARBA00023078"/>
    </source>
</evidence>
<dbReference type="InterPro" id="IPR001297">
    <property type="entry name" value="PBS_linker_dom"/>
</dbReference>
<evidence type="ECO:0000256" key="5">
    <source>
        <dbReference type="ARBA" id="ARBA00023136"/>
    </source>
</evidence>
<evidence type="ECO:0000313" key="10">
    <source>
        <dbReference type="Proteomes" id="UP000176944"/>
    </source>
</evidence>
<reference evidence="10" key="1">
    <citation type="submission" date="2016-10" db="EMBL/GenBank/DDBJ databases">
        <title>Comparative genomics uncovers the prolific and rare metabolic potential of the cyanobacterial genus Moorea.</title>
        <authorList>
            <person name="Leao T."/>
            <person name="Castelao G."/>
            <person name="Korobeynikov A."/>
            <person name="Monroe E.A."/>
            <person name="Podell S."/>
            <person name="Glukhov E."/>
            <person name="Allen E."/>
            <person name="Gerwick W.H."/>
            <person name="Gerwick L."/>
        </authorList>
    </citation>
    <scope>NUCLEOTIDE SEQUENCE [LARGE SCALE GENOMIC DNA]</scope>
    <source>
        <strain evidence="10">JHB</strain>
    </source>
</reference>
<evidence type="ECO:0000259" key="8">
    <source>
        <dbReference type="PROSITE" id="PS51445"/>
    </source>
</evidence>
<dbReference type="GO" id="GO:0012505">
    <property type="term" value="C:endomembrane system"/>
    <property type="evidence" value="ECO:0007669"/>
    <property type="project" value="UniProtKB-SubCell"/>
</dbReference>
<evidence type="ECO:0000256" key="3">
    <source>
        <dbReference type="ARBA" id="ARBA00022738"/>
    </source>
</evidence>
<comment type="similarity">
    <text evidence="6">Belongs to the phycobilisome linker protein family.</text>
</comment>
<dbReference type="Proteomes" id="UP000176944">
    <property type="component" value="Chromosome"/>
</dbReference>
<dbReference type="GO" id="GO:0015979">
    <property type="term" value="P:photosynthesis"/>
    <property type="evidence" value="ECO:0007669"/>
    <property type="project" value="InterPro"/>
</dbReference>
<keyword evidence="5 7" id="KW-0472">Membrane</keyword>
<accession>A0A1D9G810</accession>
<evidence type="ECO:0000256" key="7">
    <source>
        <dbReference type="SAM" id="Phobius"/>
    </source>
</evidence>
<dbReference type="PANTHER" id="PTHR34011">
    <property type="entry name" value="PHYCOBILISOME 32.1 KDA LINKER POLYPEPTIDE, PHYCOCYANIN-ASSOCIATED, ROD 2-RELATED"/>
    <property type="match status" value="1"/>
</dbReference>
<dbReference type="Gene3D" id="1.10.3130.20">
    <property type="entry name" value="Phycobilisome linker domain"/>
    <property type="match status" value="1"/>
</dbReference>
<name>A0A1D9G810_MOOP1</name>
<proteinExistence type="inferred from homology"/>
<comment type="subcellular location">
    <subcellularLocation>
        <location evidence="1">Endomembrane system</location>
    </subcellularLocation>
</comment>
<keyword evidence="4" id="KW-0793">Thylakoid</keyword>
<keyword evidence="2" id="KW-0042">Antenna complex</keyword>
<feature type="domain" description="PBS-linker" evidence="8">
    <location>
        <begin position="11"/>
        <end position="194"/>
    </location>
</feature>
<organism evidence="9 10">
    <name type="scientific">Moorena producens (strain JHB)</name>
    <dbReference type="NCBI Taxonomy" id="1454205"/>
    <lineage>
        <taxon>Bacteria</taxon>
        <taxon>Bacillati</taxon>
        <taxon>Cyanobacteriota</taxon>
        <taxon>Cyanophyceae</taxon>
        <taxon>Coleofasciculales</taxon>
        <taxon>Coleofasciculaceae</taxon>
        <taxon>Moorena</taxon>
    </lineage>
</organism>
<evidence type="ECO:0000313" key="9">
    <source>
        <dbReference type="EMBL" id="AOY83635.1"/>
    </source>
</evidence>
<keyword evidence="7" id="KW-0812">Transmembrane</keyword>
<evidence type="ECO:0000256" key="1">
    <source>
        <dbReference type="ARBA" id="ARBA00004308"/>
    </source>
</evidence>
<evidence type="ECO:0000256" key="2">
    <source>
        <dbReference type="ARBA" id="ARBA00022549"/>
    </source>
</evidence>
<dbReference type="PROSITE" id="PS51445">
    <property type="entry name" value="PBS_LINKER"/>
    <property type="match status" value="1"/>
</dbReference>
<feature type="transmembrane region" description="Helical" evidence="7">
    <location>
        <begin position="212"/>
        <end position="240"/>
    </location>
</feature>
<dbReference type="GO" id="GO:0030089">
    <property type="term" value="C:phycobilisome"/>
    <property type="evidence" value="ECO:0007669"/>
    <property type="project" value="UniProtKB-UniRule"/>
</dbReference>
<gene>
    <name evidence="9" type="ORF">BJP36_30695</name>
</gene>
<dbReference type="AlphaFoldDB" id="A0A1D9G810"/>
<dbReference type="Pfam" id="PF00427">
    <property type="entry name" value="PBS_linker_poly"/>
    <property type="match status" value="1"/>
</dbReference>
<keyword evidence="7" id="KW-1133">Transmembrane helix</keyword>
<dbReference type="InterPro" id="IPR038255">
    <property type="entry name" value="PBS_linker_sf"/>
</dbReference>
<dbReference type="EMBL" id="CP017708">
    <property type="protein sequence ID" value="AOY83635.1"/>
    <property type="molecule type" value="Genomic_DNA"/>
</dbReference>
<evidence type="ECO:0000256" key="6">
    <source>
        <dbReference type="PROSITE-ProRule" id="PRU00775"/>
    </source>
</evidence>
<protein>
    <submittedName>
        <fullName evidence="9">Phycobilisome rod-core linker polypeptide</fullName>
    </submittedName>
</protein>
<keyword evidence="3 6" id="KW-0605">Phycobilisome</keyword>